<name>A0A6G1JLS0_9PLEO</name>
<keyword evidence="2" id="KW-1185">Reference proteome</keyword>
<gene>
    <name evidence="1" type="ORF">K458DRAFT_66878</name>
</gene>
<proteinExistence type="predicted"/>
<dbReference type="Proteomes" id="UP000799291">
    <property type="component" value="Unassembled WGS sequence"/>
</dbReference>
<reference evidence="1" key="1">
    <citation type="journal article" date="2020" name="Stud. Mycol.">
        <title>101 Dothideomycetes genomes: a test case for predicting lifestyles and emergence of pathogens.</title>
        <authorList>
            <person name="Haridas S."/>
            <person name="Albert R."/>
            <person name="Binder M."/>
            <person name="Bloem J."/>
            <person name="Labutti K."/>
            <person name="Salamov A."/>
            <person name="Andreopoulos B."/>
            <person name="Baker S."/>
            <person name="Barry K."/>
            <person name="Bills G."/>
            <person name="Bluhm B."/>
            <person name="Cannon C."/>
            <person name="Castanera R."/>
            <person name="Culley D."/>
            <person name="Daum C."/>
            <person name="Ezra D."/>
            <person name="Gonzalez J."/>
            <person name="Henrissat B."/>
            <person name="Kuo A."/>
            <person name="Liang C."/>
            <person name="Lipzen A."/>
            <person name="Lutzoni F."/>
            <person name="Magnuson J."/>
            <person name="Mondo S."/>
            <person name="Nolan M."/>
            <person name="Ohm R."/>
            <person name="Pangilinan J."/>
            <person name="Park H.-J."/>
            <person name="Ramirez L."/>
            <person name="Alfaro M."/>
            <person name="Sun H."/>
            <person name="Tritt A."/>
            <person name="Yoshinaga Y."/>
            <person name="Zwiers L.-H."/>
            <person name="Turgeon B."/>
            <person name="Goodwin S."/>
            <person name="Spatafora J."/>
            <person name="Crous P."/>
            <person name="Grigoriev I."/>
        </authorList>
    </citation>
    <scope>NUCLEOTIDE SEQUENCE</scope>
    <source>
        <strain evidence="1">CBS 122367</strain>
    </source>
</reference>
<dbReference type="AlphaFoldDB" id="A0A6G1JLS0"/>
<protein>
    <submittedName>
        <fullName evidence="1">Uncharacterized protein</fullName>
    </submittedName>
</protein>
<evidence type="ECO:0000313" key="1">
    <source>
        <dbReference type="EMBL" id="KAF2691075.1"/>
    </source>
</evidence>
<accession>A0A6G1JLS0</accession>
<organism evidence="1 2">
    <name type="scientific">Lentithecium fluviatile CBS 122367</name>
    <dbReference type="NCBI Taxonomy" id="1168545"/>
    <lineage>
        <taxon>Eukaryota</taxon>
        <taxon>Fungi</taxon>
        <taxon>Dikarya</taxon>
        <taxon>Ascomycota</taxon>
        <taxon>Pezizomycotina</taxon>
        <taxon>Dothideomycetes</taxon>
        <taxon>Pleosporomycetidae</taxon>
        <taxon>Pleosporales</taxon>
        <taxon>Massarineae</taxon>
        <taxon>Lentitheciaceae</taxon>
        <taxon>Lentithecium</taxon>
    </lineage>
</organism>
<dbReference type="EMBL" id="MU005570">
    <property type="protein sequence ID" value="KAF2691075.1"/>
    <property type="molecule type" value="Genomic_DNA"/>
</dbReference>
<sequence length="157" mass="17803">MATFIHHARFHSITPIIKAPTGELLKNVLERTRRELTVLPEPSKIMDDICTVLAYALDIHKKNWGVTRGAIPLALLLLWRFRYAREDGKGRDEKGNMAEDHIWVITAVARAITIITDAEVNLMTWSELTGINKPDLRAAFTAFDNALEHRFLATEAQ</sequence>
<evidence type="ECO:0000313" key="2">
    <source>
        <dbReference type="Proteomes" id="UP000799291"/>
    </source>
</evidence>